<protein>
    <submittedName>
        <fullName evidence="1">Uncharacterized protein</fullName>
    </submittedName>
</protein>
<evidence type="ECO:0000313" key="2">
    <source>
        <dbReference type="Proteomes" id="UP001151234"/>
    </source>
</evidence>
<gene>
    <name evidence="1" type="ORF">OQ273_01085</name>
</gene>
<dbReference type="AlphaFoldDB" id="A0A9X3ZG14"/>
<dbReference type="Proteomes" id="UP001151234">
    <property type="component" value="Unassembled WGS sequence"/>
</dbReference>
<name>A0A9X3ZG14_9HYPH</name>
<dbReference type="RefSeq" id="WP_267988620.1">
    <property type="nucleotide sequence ID" value="NZ_JAPJZI010000001.1"/>
</dbReference>
<comment type="caution">
    <text evidence="1">The sequence shown here is derived from an EMBL/GenBank/DDBJ whole genome shotgun (WGS) entry which is preliminary data.</text>
</comment>
<reference evidence="1" key="1">
    <citation type="submission" date="2022-11" db="EMBL/GenBank/DDBJ databases">
        <title>Draft genome sequence of Hoeflea poritis E7-10 and Hoeflea prorocentri PM5-8, separated from scleractinian coral Porites lutea and marine dinoflagellate.</title>
        <authorList>
            <person name="Zhang G."/>
            <person name="Wei Q."/>
            <person name="Cai L."/>
        </authorList>
    </citation>
    <scope>NUCLEOTIDE SEQUENCE</scope>
    <source>
        <strain evidence="1">PM5-8</strain>
    </source>
</reference>
<sequence>MISEKRIVRAVDDANVHFLWCWERFQKLKRFEIEPQDLTDFQVRLTAAFTILDRTYRLIKADQKRLIERKEQYSRPWFASRMGKLDLYLKAVKEALGIGRSLGDGFAWIFYKDESALLEQHNTEQRQLLLPPSVGGLGERAFIEKLQGLKGMFVLYHAITSFLRLGDVSFFDPVSGEIVGIGELKTRHVEGDRYDITLGFVSGGFENPMLKQDESEEPDVRFEPLDQSTRKKLNKQMDQLGNALEMRVKADANPRIETSSKFHFEVLERNIQSCGARAFEMRKAGPGLILGAWRPRLQSSLGKRIMRSATNIDAAISPVEAAVAKILDPQLEDNCLFIGNLGNHETGFPVTPSGGVPMIWWPLGEQQIHDLLFGHVLVITLFNPAILWAILRKRGFEVILGRRSRVLKITKKVGKAGLDLENFSYFENLIPYALMDENAVADMIDASVKQIVAAAGGRPAKVGIRPHLRFEPDRRK</sequence>
<organism evidence="1 2">
    <name type="scientific">Hoeflea prorocentri</name>
    <dbReference type="NCBI Taxonomy" id="1922333"/>
    <lineage>
        <taxon>Bacteria</taxon>
        <taxon>Pseudomonadati</taxon>
        <taxon>Pseudomonadota</taxon>
        <taxon>Alphaproteobacteria</taxon>
        <taxon>Hyphomicrobiales</taxon>
        <taxon>Rhizobiaceae</taxon>
        <taxon>Hoeflea</taxon>
    </lineage>
</organism>
<accession>A0A9X3ZG14</accession>
<proteinExistence type="predicted"/>
<dbReference type="EMBL" id="JAPJZI010000001">
    <property type="protein sequence ID" value="MDA5397151.1"/>
    <property type="molecule type" value="Genomic_DNA"/>
</dbReference>
<keyword evidence="2" id="KW-1185">Reference proteome</keyword>
<evidence type="ECO:0000313" key="1">
    <source>
        <dbReference type="EMBL" id="MDA5397151.1"/>
    </source>
</evidence>